<name>A0A1V0B248_9GAMM</name>
<feature type="transmembrane region" description="Helical" evidence="1">
    <location>
        <begin position="21"/>
        <end position="39"/>
    </location>
</feature>
<protein>
    <recommendedName>
        <fullName evidence="4">Transmembrane protein</fullName>
    </recommendedName>
</protein>
<proteinExistence type="predicted"/>
<sequence>MSATDNSYNNQVPQRRGQLKLLAIIAVVVGPMLAAWVMVKLDIGIPDSQTNRTPLVEPAMSLGDWGIGLEPVGYGAPWRLLVTVNGDCDSACLELVHTARQIHVALGRESGRAQHVLALSGELEPAVAARLDEFPRLAHTRLDATAYQDSLHQQPEHWRQGAQLWLVDPLGTVVLHHEQGEPAKRLLDDLKYLMKVSKVG</sequence>
<organism evidence="2 3">
    <name type="scientific">Halopseudomonas phragmitis</name>
    <dbReference type="NCBI Taxonomy" id="1931241"/>
    <lineage>
        <taxon>Bacteria</taxon>
        <taxon>Pseudomonadati</taxon>
        <taxon>Pseudomonadota</taxon>
        <taxon>Gammaproteobacteria</taxon>
        <taxon>Pseudomonadales</taxon>
        <taxon>Pseudomonadaceae</taxon>
        <taxon>Halopseudomonas</taxon>
    </lineage>
</organism>
<evidence type="ECO:0000313" key="2">
    <source>
        <dbReference type="EMBL" id="AQZ94016.1"/>
    </source>
</evidence>
<keyword evidence="1" id="KW-0472">Membrane</keyword>
<evidence type="ECO:0000313" key="3">
    <source>
        <dbReference type="Proteomes" id="UP000243488"/>
    </source>
</evidence>
<reference evidence="2 3" key="1">
    <citation type="submission" date="2017-03" db="EMBL/GenBank/DDBJ databases">
        <title>Complete genome sequence of the novel DNRA strain Pseudomonas sp. S-6-2 isolated from Chinese polluted river sediment. Journal of Biotechnology.</title>
        <authorList>
            <person name="Li J."/>
            <person name="Xiang F."/>
            <person name="Wang L."/>
            <person name="Xi L."/>
            <person name="Liu J."/>
        </authorList>
    </citation>
    <scope>NUCLEOTIDE SEQUENCE [LARGE SCALE GENOMIC DNA]</scope>
    <source>
        <strain evidence="2 3">S-6-2</strain>
    </source>
</reference>
<keyword evidence="3" id="KW-1185">Reference proteome</keyword>
<evidence type="ECO:0000256" key="1">
    <source>
        <dbReference type="SAM" id="Phobius"/>
    </source>
</evidence>
<dbReference type="Proteomes" id="UP000243488">
    <property type="component" value="Chromosome"/>
</dbReference>
<keyword evidence="1" id="KW-1133">Transmembrane helix</keyword>
<evidence type="ECO:0008006" key="4">
    <source>
        <dbReference type="Google" id="ProtNLM"/>
    </source>
</evidence>
<accession>A0A1V0B248</accession>
<keyword evidence="1" id="KW-0812">Transmembrane</keyword>
<dbReference type="EMBL" id="CP020100">
    <property type="protein sequence ID" value="AQZ94016.1"/>
    <property type="molecule type" value="Genomic_DNA"/>
</dbReference>
<gene>
    <name evidence="2" type="ORF">BVH74_04280</name>
</gene>
<dbReference type="STRING" id="1931241.BVH74_04280"/>
<dbReference type="AlphaFoldDB" id="A0A1V0B248"/>
<dbReference type="KEGG" id="ppha:BVH74_04280"/>